<gene>
    <name evidence="3" type="ORF">MEDL_7755</name>
</gene>
<evidence type="ECO:0000313" key="4">
    <source>
        <dbReference type="Proteomes" id="UP000683360"/>
    </source>
</evidence>
<proteinExistence type="predicted"/>
<dbReference type="Proteomes" id="UP000683360">
    <property type="component" value="Unassembled WGS sequence"/>
</dbReference>
<sequence>MSLTQWLKTGSVKTRTPVTPGLPDPADCISTQDALIVQTANDAVDTVVSAPSRKRKRGDYINYNEETRAKIARYAVDNGVARASRKFTSDLGRKVSETTIRSMRDTYVKLKKKVGTELATLPHSPRGNPLLLGDLDTKVQDWIRKVRINGGVINARIVMAAAEAIVTKFARHRLERYGGHITITNTFAKSLLRRMGFVKRKGTKAVKHLPNDFDDIRQEYISKINNVREKHNIPDTLIINWDQTGCQLVPGGDWTMEKEGTQQISISGLDDKRQITLLLAVSMSGDLLPPQLIYPGKTDRCLPKGVDFPSTWDVTCTETHWSNEDTMMQFVNKVIVPYVDEIRDSMPLNNSTTQKAIAIFDVFKAHRGERLLNLLKDNDIVPLFVPAACTDRLQPLDLSVNREYKEQLKSHFHDWYSAEVIHQINEQEDSTGEIAPDNVVVNMRTSVLKPIHANWIVSSHNKMSTRKDLIQLGFRKAGLL</sequence>
<dbReference type="OrthoDB" id="6069866at2759"/>
<keyword evidence="4" id="KW-1185">Reference proteome</keyword>
<dbReference type="InterPro" id="IPR050863">
    <property type="entry name" value="CenT-Element_Derived"/>
</dbReference>
<dbReference type="GO" id="GO:0005634">
    <property type="term" value="C:nucleus"/>
    <property type="evidence" value="ECO:0007669"/>
    <property type="project" value="TreeGrafter"/>
</dbReference>
<dbReference type="GO" id="GO:0003677">
    <property type="term" value="F:DNA binding"/>
    <property type="evidence" value="ECO:0007669"/>
    <property type="project" value="TreeGrafter"/>
</dbReference>
<dbReference type="Pfam" id="PF03184">
    <property type="entry name" value="DDE_1"/>
    <property type="match status" value="1"/>
</dbReference>
<feature type="compositionally biased region" description="Polar residues" evidence="1">
    <location>
        <begin position="1"/>
        <end position="17"/>
    </location>
</feature>
<reference evidence="3" key="1">
    <citation type="submission" date="2021-03" db="EMBL/GenBank/DDBJ databases">
        <authorList>
            <person name="Bekaert M."/>
        </authorList>
    </citation>
    <scope>NUCLEOTIDE SEQUENCE</scope>
</reference>
<accession>A0A8S3Q7P5</accession>
<dbReference type="PANTHER" id="PTHR19303">
    <property type="entry name" value="TRANSPOSON"/>
    <property type="match status" value="1"/>
</dbReference>
<feature type="domain" description="DDE-1" evidence="2">
    <location>
        <begin position="272"/>
        <end position="428"/>
    </location>
</feature>
<evidence type="ECO:0000256" key="1">
    <source>
        <dbReference type="SAM" id="MobiDB-lite"/>
    </source>
</evidence>
<dbReference type="AlphaFoldDB" id="A0A8S3Q7P5"/>
<dbReference type="EMBL" id="CAJPWZ010000417">
    <property type="protein sequence ID" value="CAG2192598.1"/>
    <property type="molecule type" value="Genomic_DNA"/>
</dbReference>
<comment type="caution">
    <text evidence="3">The sequence shown here is derived from an EMBL/GenBank/DDBJ whole genome shotgun (WGS) entry which is preliminary data.</text>
</comment>
<evidence type="ECO:0000259" key="2">
    <source>
        <dbReference type="Pfam" id="PF03184"/>
    </source>
</evidence>
<protein>
    <recommendedName>
        <fullName evidence="2">DDE-1 domain-containing protein</fullName>
    </recommendedName>
</protein>
<organism evidence="3 4">
    <name type="scientific">Mytilus edulis</name>
    <name type="common">Blue mussel</name>
    <dbReference type="NCBI Taxonomy" id="6550"/>
    <lineage>
        <taxon>Eukaryota</taxon>
        <taxon>Metazoa</taxon>
        <taxon>Spiralia</taxon>
        <taxon>Lophotrochozoa</taxon>
        <taxon>Mollusca</taxon>
        <taxon>Bivalvia</taxon>
        <taxon>Autobranchia</taxon>
        <taxon>Pteriomorphia</taxon>
        <taxon>Mytilida</taxon>
        <taxon>Mytiloidea</taxon>
        <taxon>Mytilidae</taxon>
        <taxon>Mytilinae</taxon>
        <taxon>Mytilus</taxon>
    </lineage>
</organism>
<feature type="region of interest" description="Disordered" evidence="1">
    <location>
        <begin position="1"/>
        <end position="23"/>
    </location>
</feature>
<evidence type="ECO:0000313" key="3">
    <source>
        <dbReference type="EMBL" id="CAG2192598.1"/>
    </source>
</evidence>
<dbReference type="InterPro" id="IPR004875">
    <property type="entry name" value="DDE_SF_endonuclease_dom"/>
</dbReference>
<name>A0A8S3Q7P5_MYTED</name>